<dbReference type="Proteomes" id="UP001169985">
    <property type="component" value="Unassembled WGS sequence"/>
</dbReference>
<protein>
    <submittedName>
        <fullName evidence="1">Uncharacterized protein</fullName>
    </submittedName>
</protein>
<name>A0AAP3ZKJ2_9ENTR</name>
<dbReference type="EMBL" id="JAQIHS010000038">
    <property type="protein sequence ID" value="MDN4371171.1"/>
    <property type="molecule type" value="Genomic_DNA"/>
</dbReference>
<sequence>MQFFFGRKPIRQEETPVDNRKKTAHEVAMLSEKIVTLFSNDALKRFTILEAYAELKRQGTFSVFLSFIDPRTDCLVEGNFQFYPNPVKTYSNMGVCYLTEHLGLTLKIPSSMEWWATHEKSTFHNQDITYLKEGEYVKATIKLEIGSRIRVPNAFEVAPSM</sequence>
<proteinExistence type="predicted"/>
<reference evidence="1" key="2">
    <citation type="submission" date="2023-01" db="EMBL/GenBank/DDBJ databases">
        <authorList>
            <person name="Hamerlinck H."/>
            <person name="Aerssens A."/>
            <person name="Boelens J."/>
            <person name="Messiaen A.-S."/>
            <person name="Vandendriessche S."/>
            <person name="Velghe A."/>
            <person name="Verhasselt B."/>
            <person name="Leroux-Roels I."/>
        </authorList>
    </citation>
    <scope>NUCLEOTIDE SEQUENCE</scope>
    <source>
        <strain evidence="1">UZG-GERCF-220920-Env23</strain>
    </source>
</reference>
<organism evidence="1 2">
    <name type="scientific">Citrobacter portucalensis</name>
    <dbReference type="NCBI Taxonomy" id="1639133"/>
    <lineage>
        <taxon>Bacteria</taxon>
        <taxon>Pseudomonadati</taxon>
        <taxon>Pseudomonadota</taxon>
        <taxon>Gammaproteobacteria</taxon>
        <taxon>Enterobacterales</taxon>
        <taxon>Enterobacteriaceae</taxon>
        <taxon>Citrobacter</taxon>
        <taxon>Citrobacter freundii complex</taxon>
    </lineage>
</organism>
<dbReference type="RefSeq" id="WP_172745723.1">
    <property type="nucleotide sequence ID" value="NZ_CADCYR010000013.1"/>
</dbReference>
<evidence type="ECO:0000313" key="1">
    <source>
        <dbReference type="EMBL" id="MDN4371171.1"/>
    </source>
</evidence>
<dbReference type="AlphaFoldDB" id="A0AAP3ZKJ2"/>
<accession>A0AAP3ZKJ2</accession>
<comment type="caution">
    <text evidence="1">The sequence shown here is derived from an EMBL/GenBank/DDBJ whole genome shotgun (WGS) entry which is preliminary data.</text>
</comment>
<evidence type="ECO:0000313" key="2">
    <source>
        <dbReference type="Proteomes" id="UP001169985"/>
    </source>
</evidence>
<gene>
    <name evidence="1" type="ORF">PEY55_23230</name>
</gene>
<reference evidence="1" key="1">
    <citation type="journal article" date="2023" name="Antimicrob Resist Infect Control">
        <title>Sanitary installations and wastewater plumbing as reservoir for the long-term circulation and transmission of carbapenemase producing Citrobacter freundii clones in a hospital setting.</title>
        <authorList>
            <person name="Hamerlinck H."/>
            <person name="Aerssens A."/>
            <person name="Boelens J."/>
            <person name="Dehaene A."/>
            <person name="McMahon M."/>
            <person name="Messiaen A.S."/>
            <person name="Vandendriessche S."/>
            <person name="Velghe A."/>
            <person name="Leroux-Roels I."/>
            <person name="Verhasselt B."/>
        </authorList>
    </citation>
    <scope>NUCLEOTIDE SEQUENCE</scope>
    <source>
        <strain evidence="1">UZG-GERCF-220920-Env23</strain>
    </source>
</reference>